<feature type="binding site" evidence="10">
    <location>
        <position position="189"/>
    </location>
    <ligand>
        <name>Zn(2+)</name>
        <dbReference type="ChEBI" id="CHEBI:29105"/>
    </ligand>
</feature>
<dbReference type="PANTHER" id="PTHR42914:SF1">
    <property type="entry name" value="7-CYANO-7-DEAZAGUANINE SYNTHASE"/>
    <property type="match status" value="1"/>
</dbReference>
<evidence type="ECO:0000256" key="6">
    <source>
        <dbReference type="ARBA" id="ARBA00022840"/>
    </source>
</evidence>
<keyword evidence="6 10" id="KW-0067">ATP-binding</keyword>
<sequence length="227" mass="24746">MKAVVLLSGGLDSTVCMAVAKEQGFELLPLSFNYHQRHNRELACARNVADYYKVKRHLVIETNMEAIGGSALTDNSITVPQGDIARPDIPSTYVPARNLIFLSYALGYAEVNRAEKIFIGVNALDYSGYPDCRPEFINLFQQVANYSTKAATQEGQEISVVTPLLHLTKREIVQLGSRLGAPLELTTSCYQGGDAACGTCDSCLLRLKGFAEAGISDPILYSSTRSE</sequence>
<keyword evidence="5 10" id="KW-0862">Zinc</keyword>
<keyword evidence="3 10" id="KW-0479">Metal-binding</keyword>
<evidence type="ECO:0000256" key="8">
    <source>
        <dbReference type="ARBA" id="ARBA00039149"/>
    </source>
</evidence>
<keyword evidence="2 10" id="KW-0436">Ligase</keyword>
<dbReference type="NCBIfam" id="TIGR00364">
    <property type="entry name" value="7-cyano-7-deazaguanine synthase QueC"/>
    <property type="match status" value="1"/>
</dbReference>
<comment type="pathway">
    <text evidence="1 10">Purine metabolism; 7-cyano-7-deazaguanine biosynthesis.</text>
</comment>
<dbReference type="GO" id="GO:0008616">
    <property type="term" value="P:tRNA queuosine(34) biosynthetic process"/>
    <property type="evidence" value="ECO:0007669"/>
    <property type="project" value="UniProtKB-UniRule"/>
</dbReference>
<dbReference type="CDD" id="cd01995">
    <property type="entry name" value="QueC-like"/>
    <property type="match status" value="1"/>
</dbReference>
<dbReference type="HAMAP" id="MF_01633">
    <property type="entry name" value="QueC"/>
    <property type="match status" value="1"/>
</dbReference>
<dbReference type="PIRSF" id="PIRSF006293">
    <property type="entry name" value="ExsB"/>
    <property type="match status" value="1"/>
</dbReference>
<dbReference type="EC" id="6.3.4.20" evidence="8 10"/>
<dbReference type="Gene3D" id="3.40.50.620">
    <property type="entry name" value="HUPs"/>
    <property type="match status" value="1"/>
</dbReference>
<dbReference type="Pfam" id="PF06508">
    <property type="entry name" value="QueC"/>
    <property type="match status" value="1"/>
</dbReference>
<dbReference type="RefSeq" id="WP_091743696.1">
    <property type="nucleotide sequence ID" value="NZ_FODY01000001.1"/>
</dbReference>
<dbReference type="UniPathway" id="UPA00391"/>
<gene>
    <name evidence="10" type="primary">queC</name>
    <name evidence="11" type="ORF">SAMN04490178_101387</name>
</gene>
<feature type="binding site" evidence="10">
    <location>
        <position position="203"/>
    </location>
    <ligand>
        <name>Zn(2+)</name>
        <dbReference type="ChEBI" id="CHEBI:29105"/>
    </ligand>
</feature>
<evidence type="ECO:0000256" key="7">
    <source>
        <dbReference type="ARBA" id="ARBA00037993"/>
    </source>
</evidence>
<reference evidence="11 12" key="1">
    <citation type="submission" date="2016-10" db="EMBL/GenBank/DDBJ databases">
        <authorList>
            <person name="de Groot N.N."/>
        </authorList>
    </citation>
    <scope>NUCLEOTIDE SEQUENCE [LARGE SCALE GENOMIC DNA]</scope>
    <source>
        <strain evidence="11 12">DSM 13305</strain>
    </source>
</reference>
<evidence type="ECO:0000313" key="12">
    <source>
        <dbReference type="Proteomes" id="UP000198847"/>
    </source>
</evidence>
<dbReference type="EMBL" id="FODY01000001">
    <property type="protein sequence ID" value="SEO38832.1"/>
    <property type="molecule type" value="Genomic_DNA"/>
</dbReference>
<comment type="subunit">
    <text evidence="10">Homodimer.</text>
</comment>
<accession>A0A1H8PA81</accession>
<dbReference type="AlphaFoldDB" id="A0A1H8PA81"/>
<dbReference type="SUPFAM" id="SSF52402">
    <property type="entry name" value="Adenine nucleotide alpha hydrolases-like"/>
    <property type="match status" value="1"/>
</dbReference>
<evidence type="ECO:0000256" key="10">
    <source>
        <dbReference type="HAMAP-Rule" id="MF_01633"/>
    </source>
</evidence>
<proteinExistence type="inferred from homology"/>
<evidence type="ECO:0000256" key="9">
    <source>
        <dbReference type="ARBA" id="ARBA00047890"/>
    </source>
</evidence>
<protein>
    <recommendedName>
        <fullName evidence="8 10">7-cyano-7-deazaguanine synthase</fullName>
        <ecNumber evidence="8 10">6.3.4.20</ecNumber>
    </recommendedName>
    <alternativeName>
        <fullName evidence="10">7-cyano-7-carbaguanine synthase</fullName>
    </alternativeName>
    <alternativeName>
        <fullName evidence="10">PreQ(0) synthase</fullName>
    </alternativeName>
    <alternativeName>
        <fullName evidence="10">Queuosine biosynthesis protein QueC</fullName>
    </alternativeName>
</protein>
<dbReference type="InterPro" id="IPR014729">
    <property type="entry name" value="Rossmann-like_a/b/a_fold"/>
</dbReference>
<organism evidence="11 12">
    <name type="scientific">Propionispora vibrioides</name>
    <dbReference type="NCBI Taxonomy" id="112903"/>
    <lineage>
        <taxon>Bacteria</taxon>
        <taxon>Bacillati</taxon>
        <taxon>Bacillota</taxon>
        <taxon>Negativicutes</taxon>
        <taxon>Selenomonadales</taxon>
        <taxon>Sporomusaceae</taxon>
        <taxon>Propionispora</taxon>
    </lineage>
</organism>
<keyword evidence="12" id="KW-1185">Reference proteome</keyword>
<dbReference type="Proteomes" id="UP000198847">
    <property type="component" value="Unassembled WGS sequence"/>
</dbReference>
<evidence type="ECO:0000256" key="4">
    <source>
        <dbReference type="ARBA" id="ARBA00022741"/>
    </source>
</evidence>
<evidence type="ECO:0000256" key="5">
    <source>
        <dbReference type="ARBA" id="ARBA00022833"/>
    </source>
</evidence>
<dbReference type="OrthoDB" id="9789567at2"/>
<comment type="cofactor">
    <cofactor evidence="10">
        <name>Zn(2+)</name>
        <dbReference type="ChEBI" id="CHEBI:29105"/>
    </cofactor>
    <text evidence="10">Binds 1 zinc ion per subunit.</text>
</comment>
<dbReference type="GO" id="GO:0016879">
    <property type="term" value="F:ligase activity, forming carbon-nitrogen bonds"/>
    <property type="evidence" value="ECO:0007669"/>
    <property type="project" value="UniProtKB-UniRule"/>
</dbReference>
<keyword evidence="4 10" id="KW-0547">Nucleotide-binding</keyword>
<name>A0A1H8PA81_9FIRM</name>
<dbReference type="GO" id="GO:0008270">
    <property type="term" value="F:zinc ion binding"/>
    <property type="evidence" value="ECO:0007669"/>
    <property type="project" value="UniProtKB-UniRule"/>
</dbReference>
<dbReference type="GO" id="GO:0005524">
    <property type="term" value="F:ATP binding"/>
    <property type="evidence" value="ECO:0007669"/>
    <property type="project" value="UniProtKB-UniRule"/>
</dbReference>
<keyword evidence="10" id="KW-0671">Queuosine biosynthesis</keyword>
<evidence type="ECO:0000256" key="2">
    <source>
        <dbReference type="ARBA" id="ARBA00022598"/>
    </source>
</evidence>
<comment type="catalytic activity">
    <reaction evidence="9 10">
        <text>7-carboxy-7-carbaguanine + NH4(+) + 2 ATP = 7-cyano-7-carbaguanine + 2 AMP + 2 diphosphate + 2 H(+)</text>
        <dbReference type="Rhea" id="RHEA:27982"/>
        <dbReference type="ChEBI" id="CHEBI:15378"/>
        <dbReference type="ChEBI" id="CHEBI:28938"/>
        <dbReference type="ChEBI" id="CHEBI:30616"/>
        <dbReference type="ChEBI" id="CHEBI:33019"/>
        <dbReference type="ChEBI" id="CHEBI:45075"/>
        <dbReference type="ChEBI" id="CHEBI:61036"/>
        <dbReference type="ChEBI" id="CHEBI:456215"/>
        <dbReference type="EC" id="6.3.4.20"/>
    </reaction>
</comment>
<dbReference type="PANTHER" id="PTHR42914">
    <property type="entry name" value="7-CYANO-7-DEAZAGUANINE SYNTHASE"/>
    <property type="match status" value="1"/>
</dbReference>
<evidence type="ECO:0000256" key="1">
    <source>
        <dbReference type="ARBA" id="ARBA00005061"/>
    </source>
</evidence>
<dbReference type="STRING" id="112903.SAMN04490178_101387"/>
<feature type="binding site" evidence="10">
    <location>
        <begin position="7"/>
        <end position="17"/>
    </location>
    <ligand>
        <name>ATP</name>
        <dbReference type="ChEBI" id="CHEBI:30616"/>
    </ligand>
</feature>
<dbReference type="InterPro" id="IPR018317">
    <property type="entry name" value="QueC"/>
</dbReference>
<feature type="binding site" evidence="10">
    <location>
        <position position="197"/>
    </location>
    <ligand>
        <name>Zn(2+)</name>
        <dbReference type="ChEBI" id="CHEBI:29105"/>
    </ligand>
</feature>
<comment type="function">
    <text evidence="10">Catalyzes the ATP-dependent conversion of 7-carboxy-7-deazaguanine (CDG) to 7-cyano-7-deazaguanine (preQ(0)).</text>
</comment>
<feature type="binding site" evidence="10">
    <location>
        <position position="200"/>
    </location>
    <ligand>
        <name>Zn(2+)</name>
        <dbReference type="ChEBI" id="CHEBI:29105"/>
    </ligand>
</feature>
<comment type="similarity">
    <text evidence="7 10">Belongs to the QueC family.</text>
</comment>
<evidence type="ECO:0000313" key="11">
    <source>
        <dbReference type="EMBL" id="SEO38832.1"/>
    </source>
</evidence>
<evidence type="ECO:0000256" key="3">
    <source>
        <dbReference type="ARBA" id="ARBA00022723"/>
    </source>
</evidence>